<feature type="domain" description="Enoyl reductase (ER)" evidence="1">
    <location>
        <begin position="12"/>
        <end position="363"/>
    </location>
</feature>
<dbReference type="InterPro" id="IPR013154">
    <property type="entry name" value="ADH-like_N"/>
</dbReference>
<evidence type="ECO:0000313" key="3">
    <source>
        <dbReference type="Proteomes" id="UP000801864"/>
    </source>
</evidence>
<dbReference type="Proteomes" id="UP000801864">
    <property type="component" value="Unassembled WGS sequence"/>
</dbReference>
<dbReference type="Pfam" id="PF00107">
    <property type="entry name" value="ADH_zinc_N"/>
    <property type="match status" value="1"/>
</dbReference>
<dbReference type="InterPro" id="IPR052711">
    <property type="entry name" value="Zinc_ADH-like"/>
</dbReference>
<dbReference type="GO" id="GO:0016491">
    <property type="term" value="F:oxidoreductase activity"/>
    <property type="evidence" value="ECO:0007669"/>
    <property type="project" value="InterPro"/>
</dbReference>
<proteinExistence type="predicted"/>
<dbReference type="Gene3D" id="3.40.50.720">
    <property type="entry name" value="NAD(P)-binding Rossmann-like Domain"/>
    <property type="match status" value="2"/>
</dbReference>
<reference evidence="2 3" key="1">
    <citation type="submission" date="2018-06" db="EMBL/GenBank/DDBJ databases">
        <title>Genome analysis of cellulolytic fungus Trichoderma lentiforme CFAM-422.</title>
        <authorList>
            <person name="Steindorff A.S."/>
            <person name="Formighieri E.F."/>
            <person name="Midorikawa G.E.O."/>
            <person name="Tamietti M.S."/>
            <person name="Ramos E.Z."/>
            <person name="Silva A.S."/>
            <person name="Bon E.P.S."/>
            <person name="Mendes T.D."/>
            <person name="Damaso M.C.T."/>
            <person name="Favaro L.C.L."/>
        </authorList>
    </citation>
    <scope>NUCLEOTIDE SEQUENCE [LARGE SCALE GENOMIC DNA]</scope>
    <source>
        <strain evidence="2 3">CFAM-422</strain>
    </source>
</reference>
<dbReference type="PANTHER" id="PTHR45033:SF2">
    <property type="entry name" value="ZINC-TYPE ALCOHOL DEHYDROGENASE-LIKE PROTEIN C1773.06C"/>
    <property type="match status" value="1"/>
</dbReference>
<dbReference type="InterPro" id="IPR036291">
    <property type="entry name" value="NAD(P)-bd_dom_sf"/>
</dbReference>
<name>A0A9P4XD43_9HYPO</name>
<dbReference type="EMBL" id="QLNT01000012">
    <property type="protein sequence ID" value="KAF3069184.1"/>
    <property type="molecule type" value="Genomic_DNA"/>
</dbReference>
<dbReference type="InterPro" id="IPR020843">
    <property type="entry name" value="ER"/>
</dbReference>
<dbReference type="CDD" id="cd08276">
    <property type="entry name" value="MDR7"/>
    <property type="match status" value="1"/>
</dbReference>
<dbReference type="Pfam" id="PF08240">
    <property type="entry name" value="ADH_N"/>
    <property type="match status" value="1"/>
</dbReference>
<evidence type="ECO:0000313" key="2">
    <source>
        <dbReference type="EMBL" id="KAF3069184.1"/>
    </source>
</evidence>
<dbReference type="InterPro" id="IPR011032">
    <property type="entry name" value="GroES-like_sf"/>
</dbReference>
<evidence type="ECO:0000259" key="1">
    <source>
        <dbReference type="SMART" id="SM00829"/>
    </source>
</evidence>
<protein>
    <recommendedName>
        <fullName evidence="1">Enoyl reductase (ER) domain-containing protein</fullName>
    </recommendedName>
</protein>
<dbReference type="InterPro" id="IPR013149">
    <property type="entry name" value="ADH-like_C"/>
</dbReference>
<keyword evidence="3" id="KW-1185">Reference proteome</keyword>
<organism evidence="2 3">
    <name type="scientific">Trichoderma lentiforme</name>
    <dbReference type="NCBI Taxonomy" id="1567552"/>
    <lineage>
        <taxon>Eukaryota</taxon>
        <taxon>Fungi</taxon>
        <taxon>Dikarya</taxon>
        <taxon>Ascomycota</taxon>
        <taxon>Pezizomycotina</taxon>
        <taxon>Sordariomycetes</taxon>
        <taxon>Hypocreomycetidae</taxon>
        <taxon>Hypocreales</taxon>
        <taxon>Hypocreaceae</taxon>
        <taxon>Trichoderma</taxon>
    </lineage>
</organism>
<sequence>MASKQTVFRLQSRHSIVDFTTSTEEIPKAAAYEVLVKVRSVALNFRDLAIATSRYPFPVKDNVIPVSDAAGEIVEIGPNVQGFTIGDSVIVNFNPRNLYGPMKDWYGGLGGPVDGVLRNYLPINADSVIKVPKESSLKASQWAALVCTGTTAWNALYGNVPLKPGQTVLFQGEYADQYLNKGVYSTNLNTGTGGVSITGLVLAKAAGAKTIITSSSDEKLAYVKEKYGVDHTINYKIHPEWAQEVQNITRGNGVDYIFENGGSGTIKQSIDCIAYGGVISIIGFLSTAKQEDMPDVAALALSKGCIVRGITVGSKQLLEECVRFVGSHNLDIPVEKTFSFTEDGVRAAYKYLSEGQHIGKVCIDLE</sequence>
<dbReference type="SMART" id="SM00829">
    <property type="entry name" value="PKS_ER"/>
    <property type="match status" value="1"/>
</dbReference>
<dbReference type="SUPFAM" id="SSF50129">
    <property type="entry name" value="GroES-like"/>
    <property type="match status" value="1"/>
</dbReference>
<accession>A0A9P4XD43</accession>
<dbReference type="PANTHER" id="PTHR45033">
    <property type="match status" value="1"/>
</dbReference>
<dbReference type="Gene3D" id="3.90.180.10">
    <property type="entry name" value="Medium-chain alcohol dehydrogenases, catalytic domain"/>
    <property type="match status" value="2"/>
</dbReference>
<comment type="caution">
    <text evidence="2">The sequence shown here is derived from an EMBL/GenBank/DDBJ whole genome shotgun (WGS) entry which is preliminary data.</text>
</comment>
<dbReference type="AlphaFoldDB" id="A0A9P4XD43"/>
<dbReference type="SUPFAM" id="SSF51735">
    <property type="entry name" value="NAD(P)-binding Rossmann-fold domains"/>
    <property type="match status" value="1"/>
</dbReference>
<gene>
    <name evidence="2" type="ORF">CFAM422_007470</name>
</gene>